<dbReference type="RefSeq" id="WP_134675155.1">
    <property type="nucleotide sequence ID" value="NZ_CP039383.2"/>
</dbReference>
<feature type="region of interest" description="Disordered" evidence="1">
    <location>
        <begin position="138"/>
        <end position="159"/>
    </location>
</feature>
<accession>A0A4Z1R3B5</accession>
<evidence type="ECO:0000313" key="2">
    <source>
        <dbReference type="EMBL" id="TKS53035.1"/>
    </source>
</evidence>
<organism evidence="2 3">
    <name type="scientific">Luteimonas yindakuii</name>
    <dbReference type="NCBI Taxonomy" id="2565782"/>
    <lineage>
        <taxon>Bacteria</taxon>
        <taxon>Pseudomonadati</taxon>
        <taxon>Pseudomonadota</taxon>
        <taxon>Gammaproteobacteria</taxon>
        <taxon>Lysobacterales</taxon>
        <taxon>Lysobacteraceae</taxon>
        <taxon>Luteimonas</taxon>
    </lineage>
</organism>
<proteinExistence type="predicted"/>
<comment type="caution">
    <text evidence="2">The sequence shown here is derived from an EMBL/GenBank/DDBJ whole genome shotgun (WGS) entry which is preliminary data.</text>
</comment>
<evidence type="ECO:0000313" key="3">
    <source>
        <dbReference type="Proteomes" id="UP000298681"/>
    </source>
</evidence>
<protein>
    <submittedName>
        <fullName evidence="2">Uncharacterized protein</fullName>
    </submittedName>
</protein>
<evidence type="ECO:0000256" key="1">
    <source>
        <dbReference type="SAM" id="MobiDB-lite"/>
    </source>
</evidence>
<dbReference type="AlphaFoldDB" id="A0A4Z1R3B5"/>
<feature type="compositionally biased region" description="Low complexity" evidence="1">
    <location>
        <begin position="146"/>
        <end position="159"/>
    </location>
</feature>
<gene>
    <name evidence="2" type="ORF">E4582_12595</name>
</gene>
<dbReference type="Proteomes" id="UP000298681">
    <property type="component" value="Unassembled WGS sequence"/>
</dbReference>
<dbReference type="OrthoDB" id="5573309at2"/>
<name>A0A4Z1R3B5_9GAMM</name>
<reference evidence="2 3" key="1">
    <citation type="submission" date="2019-01" db="EMBL/GenBank/DDBJ databases">
        <authorList>
            <person name="Zhang S."/>
        </authorList>
    </citation>
    <scope>NUCLEOTIDE SEQUENCE [LARGE SCALE GENOMIC DNA]</scope>
    <source>
        <strain evidence="2 3">1626</strain>
    </source>
</reference>
<dbReference type="EMBL" id="SPUH01000002">
    <property type="protein sequence ID" value="TKS53035.1"/>
    <property type="molecule type" value="Genomic_DNA"/>
</dbReference>
<keyword evidence="3" id="KW-1185">Reference proteome</keyword>
<sequence length="159" mass="17060">MTQNLLSLELSAEDTAAINAALTDIESRLAGRLLALDAPARRRLTKMGDKSEAFVRQTLVVLEQNPDIVPPALGLAEAQADIRAVDALRPLMARMQRLVQRMSDSEMALGSDAMSTALEGYALLKVSGRSRGLEPLSNALSERFTRSSSRAAAEPEPAA</sequence>